<dbReference type="InParanoid" id="A0A3Q7IDI3"/>
<dbReference type="AlphaFoldDB" id="A0A3Q7IDI3"/>
<dbReference type="GO" id="GO:0003723">
    <property type="term" value="F:RNA binding"/>
    <property type="evidence" value="ECO:0000318"/>
    <property type="project" value="GO_Central"/>
</dbReference>
<reference evidence="1" key="2">
    <citation type="submission" date="2019-01" db="UniProtKB">
        <authorList>
            <consortium name="EnsemblPlants"/>
        </authorList>
    </citation>
    <scope>IDENTIFICATION</scope>
    <source>
        <strain evidence="1">cv. Heinz 1706</strain>
    </source>
</reference>
<dbReference type="GO" id="GO:0003735">
    <property type="term" value="F:structural constituent of ribosome"/>
    <property type="evidence" value="ECO:0000318"/>
    <property type="project" value="GO_Central"/>
</dbReference>
<dbReference type="Gramene" id="Solyc10g037877.1.1">
    <property type="protein sequence ID" value="Solyc10g037877.1.1"/>
    <property type="gene ID" value="Solyc10g037877.1"/>
</dbReference>
<reference evidence="1" key="1">
    <citation type="journal article" date="2012" name="Nature">
        <title>The tomato genome sequence provides insights into fleshy fruit evolution.</title>
        <authorList>
            <consortium name="Tomato Genome Consortium"/>
        </authorList>
    </citation>
    <scope>NUCLEOTIDE SEQUENCE [LARGE SCALE GENOMIC DNA]</scope>
    <source>
        <strain evidence="1">cv. Heinz 1706</strain>
    </source>
</reference>
<keyword evidence="2" id="KW-1185">Reference proteome</keyword>
<dbReference type="InterPro" id="IPR039699">
    <property type="entry name" value="Ribosomal_uL30"/>
</dbReference>
<dbReference type="InterPro" id="IPR036919">
    <property type="entry name" value="Ribo_uL30_ferredoxin-like_sf"/>
</dbReference>
<dbReference type="Proteomes" id="UP000004994">
    <property type="component" value="Chromosome 10"/>
</dbReference>
<sequence>MNKLGSRKTESPTTCHCSVNIFFFFVPQPIASLQVKKISSLFIKNSQNTRDKPNFPSIIQGHIMPKLKKYRDKEMDLVQMKQRGKRKIKGELITYPRTSKALYSLRFEILQKVNPYVTYGHPNLKSVKYLIYKKSLEVVPREIDSVGPHFKKFTRFLFRKREDHINELISKMNYSFSYF</sequence>
<evidence type="ECO:0000313" key="1">
    <source>
        <dbReference type="EnsemblPlants" id="Solyc10g037877.1.1"/>
    </source>
</evidence>
<dbReference type="GO" id="GO:0000463">
    <property type="term" value="P:maturation of LSU-rRNA from tricistronic rRNA transcript (SSU-rRNA, 5.8S rRNA, LSU-rRNA)"/>
    <property type="evidence" value="ECO:0000318"/>
    <property type="project" value="GO_Central"/>
</dbReference>
<dbReference type="PANTHER" id="PTHR11524">
    <property type="entry name" value="60S RIBOSOMAL PROTEIN L7"/>
    <property type="match status" value="1"/>
</dbReference>
<organism evidence="1">
    <name type="scientific">Solanum lycopersicum</name>
    <name type="common">Tomato</name>
    <name type="synonym">Lycopersicon esculentum</name>
    <dbReference type="NCBI Taxonomy" id="4081"/>
    <lineage>
        <taxon>Eukaryota</taxon>
        <taxon>Viridiplantae</taxon>
        <taxon>Streptophyta</taxon>
        <taxon>Embryophyta</taxon>
        <taxon>Tracheophyta</taxon>
        <taxon>Spermatophyta</taxon>
        <taxon>Magnoliopsida</taxon>
        <taxon>eudicotyledons</taxon>
        <taxon>Gunneridae</taxon>
        <taxon>Pentapetalae</taxon>
        <taxon>asterids</taxon>
        <taxon>lamiids</taxon>
        <taxon>Solanales</taxon>
        <taxon>Solanaceae</taxon>
        <taxon>Solanoideae</taxon>
        <taxon>Solaneae</taxon>
        <taxon>Solanum</taxon>
        <taxon>Solanum subgen. Lycopersicon</taxon>
    </lineage>
</organism>
<dbReference type="SUPFAM" id="SSF55129">
    <property type="entry name" value="Ribosomal protein L30p/L7e"/>
    <property type="match status" value="1"/>
</dbReference>
<protein>
    <submittedName>
        <fullName evidence="1">Uncharacterized protein</fullName>
    </submittedName>
</protein>
<dbReference type="PANTHER" id="PTHR11524:SF56">
    <property type="entry name" value="60S RIBOSOMAL PROTEIN L7-2-LIKE"/>
    <property type="match status" value="1"/>
</dbReference>
<dbReference type="EnsemblPlants" id="Solyc10g037877.1.1">
    <property type="protein sequence ID" value="Solyc10g037877.1.1"/>
    <property type="gene ID" value="Solyc10g037877.1"/>
</dbReference>
<proteinExistence type="predicted"/>
<accession>A0A3Q7IDI3</accession>
<evidence type="ECO:0000313" key="2">
    <source>
        <dbReference type="Proteomes" id="UP000004994"/>
    </source>
</evidence>
<dbReference type="GO" id="GO:0022625">
    <property type="term" value="C:cytosolic large ribosomal subunit"/>
    <property type="evidence" value="ECO:0000318"/>
    <property type="project" value="GO_Central"/>
</dbReference>
<dbReference type="STRING" id="4081.A0A3Q7IDI3"/>
<name>A0A3Q7IDI3_SOLLC</name>